<sequence length="219" mass="22599">MNEPVTSESYAALVRRLAELTERVSAQRAEAHTWYDQQCAAARRAVADAEDQVHRAERDLAAARELQERVDAEATVLWQELRGLMGTRRVGGPPGPVAGAAGDPSVLLAAVRDLLARTGQPGELPGSVNPLLALCGVAGALVAYALGTAARAAGDRYGGDLAVGLPVLALVVTLLGPLAGLVPAKVLADRRHALLGPRPAAIVLIAGLVATVLLLTLAP</sequence>
<dbReference type="RefSeq" id="WP_168002929.1">
    <property type="nucleotide sequence ID" value="NZ_JAATEO010000026.1"/>
</dbReference>
<protein>
    <submittedName>
        <fullName evidence="3">Uncharacterized protein</fullName>
    </submittedName>
</protein>
<keyword evidence="2" id="KW-1133">Transmembrane helix</keyword>
<feature type="transmembrane region" description="Helical" evidence="2">
    <location>
        <begin position="131"/>
        <end position="153"/>
    </location>
</feature>
<keyword evidence="2" id="KW-0812">Transmembrane</keyword>
<dbReference type="Proteomes" id="UP000783871">
    <property type="component" value="Unassembled WGS sequence"/>
</dbReference>
<dbReference type="EMBL" id="JAATEO010000026">
    <property type="protein sequence ID" value="NJP34574.1"/>
    <property type="molecule type" value="Genomic_DNA"/>
</dbReference>
<feature type="transmembrane region" description="Helical" evidence="2">
    <location>
        <begin position="200"/>
        <end position="218"/>
    </location>
</feature>
<proteinExistence type="predicted"/>
<organism evidence="3 4">
    <name type="scientific">Micromonospora thermarum</name>
    <dbReference type="NCBI Taxonomy" id="2720024"/>
    <lineage>
        <taxon>Bacteria</taxon>
        <taxon>Bacillati</taxon>
        <taxon>Actinomycetota</taxon>
        <taxon>Actinomycetes</taxon>
        <taxon>Micromonosporales</taxon>
        <taxon>Micromonosporaceae</taxon>
        <taxon>Micromonospora</taxon>
    </lineage>
</organism>
<reference evidence="3 4" key="1">
    <citation type="submission" date="2020-03" db="EMBL/GenBank/DDBJ databases">
        <title>WGS of actinomycetes isolated from Thailand.</title>
        <authorList>
            <person name="Thawai C."/>
        </authorList>
    </citation>
    <scope>NUCLEOTIDE SEQUENCE [LARGE SCALE GENOMIC DNA]</scope>
    <source>
        <strain evidence="3 4">HSS6-12</strain>
    </source>
</reference>
<name>A0ABX0ZC86_9ACTN</name>
<evidence type="ECO:0000256" key="1">
    <source>
        <dbReference type="SAM" id="Coils"/>
    </source>
</evidence>
<feature type="transmembrane region" description="Helical" evidence="2">
    <location>
        <begin position="165"/>
        <end position="188"/>
    </location>
</feature>
<feature type="coiled-coil region" evidence="1">
    <location>
        <begin position="10"/>
        <end position="73"/>
    </location>
</feature>
<keyword evidence="1" id="KW-0175">Coiled coil</keyword>
<gene>
    <name evidence="3" type="ORF">HCJ94_21980</name>
</gene>
<evidence type="ECO:0000313" key="4">
    <source>
        <dbReference type="Proteomes" id="UP000783871"/>
    </source>
</evidence>
<keyword evidence="2" id="KW-0472">Membrane</keyword>
<accession>A0ABX0ZC86</accession>
<comment type="caution">
    <text evidence="3">The sequence shown here is derived from an EMBL/GenBank/DDBJ whole genome shotgun (WGS) entry which is preliminary data.</text>
</comment>
<evidence type="ECO:0000256" key="2">
    <source>
        <dbReference type="SAM" id="Phobius"/>
    </source>
</evidence>
<evidence type="ECO:0000313" key="3">
    <source>
        <dbReference type="EMBL" id="NJP34574.1"/>
    </source>
</evidence>
<keyword evidence="4" id="KW-1185">Reference proteome</keyword>